<feature type="domain" description="Glycosyltransferase 2-like" evidence="1">
    <location>
        <begin position="8"/>
        <end position="174"/>
    </location>
</feature>
<dbReference type="GO" id="GO:0004582">
    <property type="term" value="F:dolichyl-phosphate beta-D-mannosyltransferase activity"/>
    <property type="evidence" value="ECO:0007669"/>
    <property type="project" value="UniProtKB-EC"/>
</dbReference>
<dbReference type="Pfam" id="PF00535">
    <property type="entry name" value="Glycos_transf_2"/>
    <property type="match status" value="1"/>
</dbReference>
<keyword evidence="2" id="KW-0328">Glycosyltransferase</keyword>
<dbReference type="Proteomes" id="UP000030321">
    <property type="component" value="Unassembled WGS sequence"/>
</dbReference>
<dbReference type="SUPFAM" id="SSF53448">
    <property type="entry name" value="Nucleotide-diphospho-sugar transferases"/>
    <property type="match status" value="1"/>
</dbReference>
<comment type="caution">
    <text evidence="2">The sequence shown here is derived from an EMBL/GenBank/DDBJ whole genome shotgun (WGS) entry which is preliminary data.</text>
</comment>
<keyword evidence="2" id="KW-0808">Transferase</keyword>
<dbReference type="Gene3D" id="3.90.550.10">
    <property type="entry name" value="Spore Coat Polysaccharide Biosynthesis Protein SpsA, Chain A"/>
    <property type="match status" value="1"/>
</dbReference>
<dbReference type="RefSeq" id="WP_045358041.1">
    <property type="nucleotide sequence ID" value="NZ_BBPA01000020.1"/>
</dbReference>
<evidence type="ECO:0000259" key="1">
    <source>
        <dbReference type="Pfam" id="PF00535"/>
    </source>
</evidence>
<dbReference type="InterPro" id="IPR029044">
    <property type="entry name" value="Nucleotide-diphossugar_trans"/>
</dbReference>
<name>A0A0A1VR86_MICAE</name>
<dbReference type="PANTHER" id="PTHR22916">
    <property type="entry name" value="GLYCOSYLTRANSFERASE"/>
    <property type="match status" value="1"/>
</dbReference>
<dbReference type="EC" id="2.4.1.83" evidence="2"/>
<proteinExistence type="predicted"/>
<dbReference type="InterPro" id="IPR001173">
    <property type="entry name" value="Glyco_trans_2-like"/>
</dbReference>
<protein>
    <submittedName>
        <fullName evidence="2">Dolichol-phosphate mannosyltransferase</fullName>
        <ecNumber evidence="2">2.4.1.83</ecNumber>
    </submittedName>
</protein>
<dbReference type="EMBL" id="BBPA01000020">
    <property type="protein sequence ID" value="GAL92265.1"/>
    <property type="molecule type" value="Genomic_DNA"/>
</dbReference>
<gene>
    <name evidence="2" type="ORF">N44_00823</name>
</gene>
<evidence type="ECO:0000313" key="3">
    <source>
        <dbReference type="Proteomes" id="UP000030321"/>
    </source>
</evidence>
<organism evidence="2 3">
    <name type="scientific">Microcystis aeruginosa NIES-44</name>
    <dbReference type="NCBI Taxonomy" id="449439"/>
    <lineage>
        <taxon>Bacteria</taxon>
        <taxon>Bacillati</taxon>
        <taxon>Cyanobacteriota</taxon>
        <taxon>Cyanophyceae</taxon>
        <taxon>Oscillatoriophycideae</taxon>
        <taxon>Chroococcales</taxon>
        <taxon>Microcystaceae</taxon>
        <taxon>Microcystis</taxon>
    </lineage>
</organism>
<dbReference type="AlphaFoldDB" id="A0A0A1VR86"/>
<dbReference type="PANTHER" id="PTHR22916:SF3">
    <property type="entry name" value="UDP-GLCNAC:BETAGAL BETA-1,3-N-ACETYLGLUCOSAMINYLTRANSFERASE-LIKE PROTEIN 1"/>
    <property type="match status" value="1"/>
</dbReference>
<evidence type="ECO:0000313" key="2">
    <source>
        <dbReference type="EMBL" id="GAL92265.1"/>
    </source>
</evidence>
<reference evidence="3" key="1">
    <citation type="journal article" date="2015" name="Genome">
        <title>Whole Genome Sequence of the Non-Microcystin-Producing Microcystis aeruginosa Strain NIES-44.</title>
        <authorList>
            <person name="Okano K."/>
            <person name="Miyata N."/>
            <person name="Ozaki Y."/>
        </authorList>
    </citation>
    <scope>NUCLEOTIDE SEQUENCE [LARGE SCALE GENOMIC DNA]</scope>
    <source>
        <strain evidence="3">NIES-44</strain>
    </source>
</reference>
<sequence>MTPEIQLSICIPAYNRPDWLKRGINSIISQGIVEQIEIIISDDSTDERCKKVVQELLINWSGQWQYQANKPSLGMAENWNYSLKLAQGKYVLVLHDDDFLYSESLQNILTKISDCDRAVMLFGVAVVDEQEKVLKRQLNEGYLVPKAALIKLLSNSSFVRFPAMVIQRQVFKEVGFFNAALGEPTDIDMWIRLFSRYGVLCVPTITCAYTVHSQALTMGVFNQTTIRRLLEIFSRVTDVLNPQELDRCKGKFFHQFILAGAFRMLRRKNLAEFCRVMELFNLPELQGLDCPLKWLFFRWVFGILSKLLPSFS</sequence>
<accession>A0A0A1VR86</accession>